<name>A0A166UL62_9GAMM</name>
<dbReference type="PROSITE" id="PS51257">
    <property type="entry name" value="PROKAR_LIPOPROTEIN"/>
    <property type="match status" value="1"/>
</dbReference>
<dbReference type="PANTHER" id="PTHR46825">
    <property type="entry name" value="D-ALANYL-D-ALANINE-CARBOXYPEPTIDASE/ENDOPEPTIDASE AMPH"/>
    <property type="match status" value="1"/>
</dbReference>
<dbReference type="InterPro" id="IPR001466">
    <property type="entry name" value="Beta-lactam-related"/>
</dbReference>
<dbReference type="SUPFAM" id="SSF56601">
    <property type="entry name" value="beta-lactamase/transpeptidase-like"/>
    <property type="match status" value="1"/>
</dbReference>
<keyword evidence="1" id="KW-0732">Signal</keyword>
<accession>A0A166UL62</accession>
<dbReference type="PATRIC" id="fig|1365250.3.peg.4763"/>
<feature type="domain" description="Beta-lactamase-related" evidence="2">
    <location>
        <begin position="63"/>
        <end position="372"/>
    </location>
</feature>
<dbReference type="Pfam" id="PF00144">
    <property type="entry name" value="Beta-lactamase"/>
    <property type="match status" value="1"/>
</dbReference>
<proteinExistence type="predicted"/>
<dbReference type="InterPro" id="IPR050491">
    <property type="entry name" value="AmpC-like"/>
</dbReference>
<dbReference type="Proteomes" id="UP000076643">
    <property type="component" value="Unassembled WGS sequence"/>
</dbReference>
<evidence type="ECO:0000313" key="4">
    <source>
        <dbReference type="Proteomes" id="UP000076643"/>
    </source>
</evidence>
<dbReference type="EMBL" id="AUYB01000146">
    <property type="protein sequence ID" value="KZN30801.1"/>
    <property type="molecule type" value="Genomic_DNA"/>
</dbReference>
<feature type="signal peptide" evidence="1">
    <location>
        <begin position="1"/>
        <end position="27"/>
    </location>
</feature>
<protein>
    <recommendedName>
        <fullName evidence="2">Beta-lactamase-related domain-containing protein</fullName>
    </recommendedName>
</protein>
<organism evidence="3 4">
    <name type="scientific">Pseudoalteromonas luteoviolacea DSM 6061</name>
    <dbReference type="NCBI Taxonomy" id="1365250"/>
    <lineage>
        <taxon>Bacteria</taxon>
        <taxon>Pseudomonadati</taxon>
        <taxon>Pseudomonadota</taxon>
        <taxon>Gammaproteobacteria</taxon>
        <taxon>Alteromonadales</taxon>
        <taxon>Pseudoalteromonadaceae</taxon>
        <taxon>Pseudoalteromonas</taxon>
    </lineage>
</organism>
<evidence type="ECO:0000259" key="2">
    <source>
        <dbReference type="Pfam" id="PF00144"/>
    </source>
</evidence>
<keyword evidence="4" id="KW-1185">Reference proteome</keyword>
<dbReference type="InterPro" id="IPR012338">
    <property type="entry name" value="Beta-lactam/transpept-like"/>
</dbReference>
<dbReference type="RefSeq" id="WP_063358351.1">
    <property type="nucleotide sequence ID" value="NZ_AQHB01000025.1"/>
</dbReference>
<reference evidence="3 4" key="1">
    <citation type="submission" date="2013-07" db="EMBL/GenBank/DDBJ databases">
        <title>Comparative Genomic and Metabolomic Analysis of Twelve Strains of Pseudoalteromonas luteoviolacea.</title>
        <authorList>
            <person name="Vynne N.G."/>
            <person name="Mansson M."/>
            <person name="Gram L."/>
        </authorList>
    </citation>
    <scope>NUCLEOTIDE SEQUENCE [LARGE SCALE GENOMIC DNA]</scope>
    <source>
        <strain evidence="3 4">DSM 6061</strain>
    </source>
</reference>
<dbReference type="Gene3D" id="3.40.710.10">
    <property type="entry name" value="DD-peptidase/beta-lactamase superfamily"/>
    <property type="match status" value="1"/>
</dbReference>
<feature type="chain" id="PRO_5007880677" description="Beta-lactamase-related domain-containing protein" evidence="1">
    <location>
        <begin position="28"/>
        <end position="395"/>
    </location>
</feature>
<dbReference type="AlphaFoldDB" id="A0A166UL62"/>
<evidence type="ECO:0000256" key="1">
    <source>
        <dbReference type="SAM" id="SignalP"/>
    </source>
</evidence>
<sequence>MKLNRLNHKLLSAFVMFVLSACGSNDANNNQATAQQDTQPSHQQIAEELDYQALIDGLVSSEVHGIILHVSTPDSSFTGSTGLANLTTQEPLQPDAVYHLASCGKVFTALLAVQLHEDGLLDLDHTLDNLLPIETVSQIQYADQITLRQLLNHSSGIYNYSDPNNPDSYIDFVMASYEQGVSNEDLTQFAYGKPAYFKPGEGVKYSNSNYTLAGMIMDRVLGHSNALAMRDKIIDRLALSNTFSVGIENQIAQLTPGYEKQDDSFINTGPILSKVNASSTPVASTVGELSSLTRRIFKDETWLSPAVRDELVGNKSRVKVSETQDYVLGLWREQINGHTVYHHNGGNHGYISNNLYIPELDVSVVYFLNCGLSEACQNAFYTIEDKVMTSIVGER</sequence>
<comment type="caution">
    <text evidence="3">The sequence shown here is derived from an EMBL/GenBank/DDBJ whole genome shotgun (WGS) entry which is preliminary data.</text>
</comment>
<gene>
    <name evidence="3" type="ORF">N475_24025</name>
</gene>
<evidence type="ECO:0000313" key="3">
    <source>
        <dbReference type="EMBL" id="KZN30801.1"/>
    </source>
</evidence>
<dbReference type="PANTHER" id="PTHR46825:SF7">
    <property type="entry name" value="D-ALANYL-D-ALANINE CARBOXYPEPTIDASE"/>
    <property type="match status" value="1"/>
</dbReference>